<sequence>MTEPRLAGDDTAKPQDASRTDGAPPLLGLPASLPLVLDLDGTLITGDLLYLSFFSILRRNPLIVVSCAAWLMLGRAALKRRLAQRQRIDWSRIELHQDVVALAERENAAGRRIVLATAADALLAQKLASRLPWIDQVLASDGEHNLKGANKADLLRKTFPGGFIYAGDSASDLAVWAHAAGIITVNARDAVRAAAAGLGRPTLHLQGRAAAAKS</sequence>
<evidence type="ECO:0000313" key="3">
    <source>
        <dbReference type="EMBL" id="SDC05432.1"/>
    </source>
</evidence>
<name>A0A1G6IFW0_9BRAD</name>
<evidence type="ECO:0000313" key="4">
    <source>
        <dbReference type="Proteomes" id="UP000199245"/>
    </source>
</evidence>
<dbReference type="SUPFAM" id="SSF56784">
    <property type="entry name" value="HAD-like"/>
    <property type="match status" value="1"/>
</dbReference>
<dbReference type="Gene3D" id="3.40.50.1000">
    <property type="entry name" value="HAD superfamily/HAD-like"/>
    <property type="match status" value="1"/>
</dbReference>
<gene>
    <name evidence="3" type="ORF">SAMN05216337_1001137</name>
</gene>
<keyword evidence="2" id="KW-0812">Transmembrane</keyword>
<keyword evidence="2" id="KW-0472">Membrane</keyword>
<organism evidence="3 4">
    <name type="scientific">Bradyrhizobium brasilense</name>
    <dbReference type="NCBI Taxonomy" id="1419277"/>
    <lineage>
        <taxon>Bacteria</taxon>
        <taxon>Pseudomonadati</taxon>
        <taxon>Pseudomonadota</taxon>
        <taxon>Alphaproteobacteria</taxon>
        <taxon>Hyphomicrobiales</taxon>
        <taxon>Nitrobacteraceae</taxon>
        <taxon>Bradyrhizobium</taxon>
    </lineage>
</organism>
<proteinExistence type="predicted"/>
<evidence type="ECO:0000256" key="1">
    <source>
        <dbReference type="SAM" id="MobiDB-lite"/>
    </source>
</evidence>
<dbReference type="InterPro" id="IPR036412">
    <property type="entry name" value="HAD-like_sf"/>
</dbReference>
<evidence type="ECO:0000256" key="2">
    <source>
        <dbReference type="SAM" id="Phobius"/>
    </source>
</evidence>
<dbReference type="InterPro" id="IPR023214">
    <property type="entry name" value="HAD_sf"/>
</dbReference>
<dbReference type="AlphaFoldDB" id="A0A1G6IFW0"/>
<protein>
    <submittedName>
        <fullName evidence="3">Phosphoserine phosphatase</fullName>
    </submittedName>
</protein>
<feature type="region of interest" description="Disordered" evidence="1">
    <location>
        <begin position="1"/>
        <end position="25"/>
    </location>
</feature>
<feature type="transmembrane region" description="Helical" evidence="2">
    <location>
        <begin position="61"/>
        <end position="78"/>
    </location>
</feature>
<reference evidence="3 4" key="1">
    <citation type="submission" date="2016-10" db="EMBL/GenBank/DDBJ databases">
        <authorList>
            <person name="de Groot N.N."/>
        </authorList>
    </citation>
    <scope>NUCLEOTIDE SEQUENCE [LARGE SCALE GENOMIC DNA]</scope>
    <source>
        <strain evidence="3 4">R5</strain>
    </source>
</reference>
<feature type="compositionally biased region" description="Basic and acidic residues" evidence="1">
    <location>
        <begin position="1"/>
        <end position="19"/>
    </location>
</feature>
<dbReference type="EMBL" id="FMZW01000001">
    <property type="protein sequence ID" value="SDC05432.1"/>
    <property type="molecule type" value="Genomic_DNA"/>
</dbReference>
<keyword evidence="2" id="KW-1133">Transmembrane helix</keyword>
<dbReference type="RefSeq" id="WP_092077528.1">
    <property type="nucleotide sequence ID" value="NZ_FMZW01000001.1"/>
</dbReference>
<dbReference type="Pfam" id="PF12710">
    <property type="entry name" value="HAD"/>
    <property type="match status" value="1"/>
</dbReference>
<accession>A0A1G6IFW0</accession>
<dbReference type="Proteomes" id="UP000199245">
    <property type="component" value="Unassembled WGS sequence"/>
</dbReference>